<reference evidence="2" key="2">
    <citation type="journal article" date="2021" name="PeerJ">
        <title>Extensive microbial diversity within the chicken gut microbiome revealed by metagenomics and culture.</title>
        <authorList>
            <person name="Gilroy R."/>
            <person name="Ravi A."/>
            <person name="Getino M."/>
            <person name="Pursley I."/>
            <person name="Horton D.L."/>
            <person name="Alikhan N.F."/>
            <person name="Baker D."/>
            <person name="Gharbi K."/>
            <person name="Hall N."/>
            <person name="Watson M."/>
            <person name="Adriaenssens E.M."/>
            <person name="Foster-Nyarko E."/>
            <person name="Jarju S."/>
            <person name="Secka A."/>
            <person name="Antonio M."/>
            <person name="Oren A."/>
            <person name="Chaudhuri R.R."/>
            <person name="La Ragione R."/>
            <person name="Hildebrand F."/>
            <person name="Pallen M.J."/>
        </authorList>
    </citation>
    <scope>NUCLEOTIDE SEQUENCE</scope>
    <source>
        <strain evidence="2">18911</strain>
    </source>
</reference>
<dbReference type="EMBL" id="DVNF01000126">
    <property type="protein sequence ID" value="HIU60568.1"/>
    <property type="molecule type" value="Genomic_DNA"/>
</dbReference>
<gene>
    <name evidence="2" type="ORF">IAB05_04190</name>
</gene>
<comment type="caution">
    <text evidence="2">The sequence shown here is derived from an EMBL/GenBank/DDBJ whole genome shotgun (WGS) entry which is preliminary data.</text>
</comment>
<keyword evidence="1" id="KW-0472">Membrane</keyword>
<accession>A0A9D1MHE7</accession>
<evidence type="ECO:0000313" key="2">
    <source>
        <dbReference type="EMBL" id="HIU60568.1"/>
    </source>
</evidence>
<feature type="transmembrane region" description="Helical" evidence="1">
    <location>
        <begin position="71"/>
        <end position="94"/>
    </location>
</feature>
<organism evidence="2 3">
    <name type="scientific">Candidatus Stercoripulliclostridium merdigallinarum</name>
    <dbReference type="NCBI Taxonomy" id="2840951"/>
    <lineage>
        <taxon>Bacteria</taxon>
        <taxon>Bacillati</taxon>
        <taxon>Bacillota</taxon>
        <taxon>Clostridia</taxon>
        <taxon>Eubacteriales</taxon>
        <taxon>Candidatus Stercoripulliclostridium</taxon>
    </lineage>
</organism>
<proteinExistence type="predicted"/>
<sequence length="156" mass="17198">MDIRLSTGEEIVKQWDYAKTKQRAGRTKFSLILTNKRLVSLSESRKQISRDDFLLKNINGVSATCGQNKTLFVLGVILCLTIIGMIIGIPLVILGSRKKLSLSIYGEFMDTSVIDTGTASASGLFGIFKRKKKTKIKIDGKQAEDIVESIGAMILQ</sequence>
<evidence type="ECO:0000313" key="3">
    <source>
        <dbReference type="Proteomes" id="UP000824094"/>
    </source>
</evidence>
<name>A0A9D1MHE7_9FIRM</name>
<dbReference type="AlphaFoldDB" id="A0A9D1MHE7"/>
<keyword evidence="1" id="KW-0812">Transmembrane</keyword>
<dbReference type="Proteomes" id="UP000824094">
    <property type="component" value="Unassembled WGS sequence"/>
</dbReference>
<keyword evidence="1" id="KW-1133">Transmembrane helix</keyword>
<reference evidence="2" key="1">
    <citation type="submission" date="2020-10" db="EMBL/GenBank/DDBJ databases">
        <authorList>
            <person name="Gilroy R."/>
        </authorList>
    </citation>
    <scope>NUCLEOTIDE SEQUENCE</scope>
    <source>
        <strain evidence="2">18911</strain>
    </source>
</reference>
<evidence type="ECO:0000256" key="1">
    <source>
        <dbReference type="SAM" id="Phobius"/>
    </source>
</evidence>
<protein>
    <submittedName>
        <fullName evidence="2">Uncharacterized protein</fullName>
    </submittedName>
</protein>